<accession>A0A261TC32</accession>
<proteinExistence type="predicted"/>
<keyword evidence="2" id="KW-1185">Reference proteome</keyword>
<protein>
    <submittedName>
        <fullName evidence="1">Uncharacterized protein</fullName>
    </submittedName>
</protein>
<gene>
    <name evidence="1" type="ORF">CAL25_20105</name>
</gene>
<dbReference type="Gene3D" id="3.30.70.3580">
    <property type="entry name" value="Antirestriction protein"/>
    <property type="match status" value="1"/>
</dbReference>
<dbReference type="AlphaFoldDB" id="A0A261TC32"/>
<organism evidence="1 2">
    <name type="scientific">Bordetella genomosp. 5</name>
    <dbReference type="NCBI Taxonomy" id="1395608"/>
    <lineage>
        <taxon>Bacteria</taxon>
        <taxon>Pseudomonadati</taxon>
        <taxon>Pseudomonadota</taxon>
        <taxon>Betaproteobacteria</taxon>
        <taxon>Burkholderiales</taxon>
        <taxon>Alcaligenaceae</taxon>
        <taxon>Bordetella</taxon>
    </lineage>
</organism>
<sequence length="33" mass="3692">MVWPWNWCHRTTSADAAGIVATLYALRALQSTT</sequence>
<name>A0A261TC32_9BORD</name>
<evidence type="ECO:0000313" key="2">
    <source>
        <dbReference type="Proteomes" id="UP000216913"/>
    </source>
</evidence>
<evidence type="ECO:0000313" key="1">
    <source>
        <dbReference type="EMBL" id="OZI46965.1"/>
    </source>
</evidence>
<reference evidence="1 2" key="1">
    <citation type="submission" date="2017-05" db="EMBL/GenBank/DDBJ databases">
        <title>Complete and WGS of Bordetella genogroups.</title>
        <authorList>
            <person name="Spilker T."/>
            <person name="LiPuma J."/>
        </authorList>
    </citation>
    <scope>NUCLEOTIDE SEQUENCE [LARGE SCALE GENOMIC DNA]</scope>
    <source>
        <strain evidence="1 2">AU10456</strain>
    </source>
</reference>
<dbReference type="Proteomes" id="UP000216913">
    <property type="component" value="Unassembled WGS sequence"/>
</dbReference>
<dbReference type="InterPro" id="IPR042297">
    <property type="entry name" value="Antirestriction_sf"/>
</dbReference>
<comment type="caution">
    <text evidence="1">The sequence shown here is derived from an EMBL/GenBank/DDBJ whole genome shotgun (WGS) entry which is preliminary data.</text>
</comment>
<dbReference type="EMBL" id="NEVP01000011">
    <property type="protein sequence ID" value="OZI46965.1"/>
    <property type="molecule type" value="Genomic_DNA"/>
</dbReference>